<keyword evidence="1" id="KW-0472">Membrane</keyword>
<evidence type="ECO:0000313" key="3">
    <source>
        <dbReference type="EMBL" id="CAI9924611.1"/>
    </source>
</evidence>
<protein>
    <submittedName>
        <fullName evidence="3">PAP2 superfamily protein</fullName>
    </submittedName>
    <submittedName>
        <fullName evidence="4">PAP2_superfamily protein</fullName>
    </submittedName>
</protein>
<keyword evidence="1" id="KW-1133">Transmembrane helix</keyword>
<reference evidence="3" key="1">
    <citation type="submission" date="2023-06" db="EMBL/GenBank/DDBJ databases">
        <authorList>
            <person name="Kurt Z."/>
        </authorList>
    </citation>
    <scope>NUCLEOTIDE SEQUENCE</scope>
</reference>
<comment type="caution">
    <text evidence="3">The sequence shown here is derived from an EMBL/GenBank/DDBJ whole genome shotgun (WGS) entry which is preliminary data.</text>
</comment>
<evidence type="ECO:0000256" key="1">
    <source>
        <dbReference type="SAM" id="Phobius"/>
    </source>
</evidence>
<evidence type="ECO:0000313" key="4">
    <source>
        <dbReference type="EMBL" id="CAL6104964.1"/>
    </source>
</evidence>
<reference evidence="4 5" key="2">
    <citation type="submission" date="2024-07" db="EMBL/GenBank/DDBJ databases">
        <authorList>
            <person name="Akdeniz Z."/>
        </authorList>
    </citation>
    <scope>NUCLEOTIDE SEQUENCE [LARGE SCALE GENOMIC DNA]</scope>
</reference>
<feature type="transmembrane region" description="Helical" evidence="1">
    <location>
        <begin position="85"/>
        <end position="103"/>
    </location>
</feature>
<evidence type="ECO:0000313" key="5">
    <source>
        <dbReference type="Proteomes" id="UP001642409"/>
    </source>
</evidence>
<dbReference type="InterPro" id="IPR000326">
    <property type="entry name" value="PAP2/HPO"/>
</dbReference>
<feature type="transmembrane region" description="Helical" evidence="1">
    <location>
        <begin position="190"/>
        <end position="208"/>
    </location>
</feature>
<dbReference type="InterPro" id="IPR036938">
    <property type="entry name" value="PAP2/HPO_sf"/>
</dbReference>
<feature type="domain" description="Phosphatidic acid phosphatase type 2/haloperoxidase" evidence="2">
    <location>
        <begin position="121"/>
        <end position="212"/>
    </location>
</feature>
<name>A0AA86TQ68_9EUKA</name>
<dbReference type="Proteomes" id="UP001642409">
    <property type="component" value="Unassembled WGS sequence"/>
</dbReference>
<sequence length="332" mass="38480">MSKFTIQFKQYWKNFGSYNKMRFVKSGMYFFVGALGLILLSAFSQKLSMLDIGLAKWAQANASNDHSSLFNTGAIQFVNEKQTPIFWMAFSFLVILFGFDLIVLRLKFKEHLMKYLYIICSTLAFVAISTILVQAMKFSFHRPRPTHTVDYHSPFDTDLSCKLAFHIAFRVYKGPNPCDYSLQSCPSGHVQGTATSCFVMLWFALAIIRINRVKILLNYCIYYELSQFETQTNQYVVQCMKVHDAINVKVFLNGQRTQSYSIWIMTSQIIRLEFTCKSTIKSLLWFLQSDTFCKIKYVLFSGNVRFNLTFCIFSKTFNARHWSCKVGSSECI</sequence>
<dbReference type="AlphaFoldDB" id="A0AA86TQ68"/>
<gene>
    <name evidence="3" type="ORF">HINF_LOCUS12256</name>
    <name evidence="4" type="ORF">HINF_LOCUS73035</name>
</gene>
<keyword evidence="5" id="KW-1185">Reference proteome</keyword>
<dbReference type="Gene3D" id="1.20.144.10">
    <property type="entry name" value="Phosphatidic acid phosphatase type 2/haloperoxidase"/>
    <property type="match status" value="1"/>
</dbReference>
<dbReference type="Pfam" id="PF01569">
    <property type="entry name" value="PAP2"/>
    <property type="match status" value="1"/>
</dbReference>
<dbReference type="EMBL" id="CAXDID020000590">
    <property type="protein sequence ID" value="CAL6104964.1"/>
    <property type="molecule type" value="Genomic_DNA"/>
</dbReference>
<keyword evidence="1" id="KW-0812">Transmembrane</keyword>
<dbReference type="SUPFAM" id="SSF48317">
    <property type="entry name" value="Acid phosphatase/Vanadium-dependent haloperoxidase"/>
    <property type="match status" value="1"/>
</dbReference>
<proteinExistence type="predicted"/>
<dbReference type="EMBL" id="CATOUU010000317">
    <property type="protein sequence ID" value="CAI9924611.1"/>
    <property type="molecule type" value="Genomic_DNA"/>
</dbReference>
<organism evidence="3">
    <name type="scientific">Hexamita inflata</name>
    <dbReference type="NCBI Taxonomy" id="28002"/>
    <lineage>
        <taxon>Eukaryota</taxon>
        <taxon>Metamonada</taxon>
        <taxon>Diplomonadida</taxon>
        <taxon>Hexamitidae</taxon>
        <taxon>Hexamitinae</taxon>
        <taxon>Hexamita</taxon>
    </lineage>
</organism>
<evidence type="ECO:0000259" key="2">
    <source>
        <dbReference type="Pfam" id="PF01569"/>
    </source>
</evidence>
<accession>A0AA86TQ68</accession>
<feature type="transmembrane region" description="Helical" evidence="1">
    <location>
        <begin position="115"/>
        <end position="136"/>
    </location>
</feature>